<dbReference type="GO" id="GO:0016874">
    <property type="term" value="F:ligase activity"/>
    <property type="evidence" value="ECO:0007669"/>
    <property type="project" value="UniProtKB-KW"/>
</dbReference>
<evidence type="ECO:0000259" key="2">
    <source>
        <dbReference type="Pfam" id="PF04127"/>
    </source>
</evidence>
<dbReference type="SUPFAM" id="SSF102645">
    <property type="entry name" value="CoaB-like"/>
    <property type="match status" value="1"/>
</dbReference>
<dbReference type="Pfam" id="PF04127">
    <property type="entry name" value="DFP"/>
    <property type="match status" value="1"/>
</dbReference>
<evidence type="ECO:0000313" key="4">
    <source>
        <dbReference type="Proteomes" id="UP000316759"/>
    </source>
</evidence>
<dbReference type="PANTHER" id="PTHR12290">
    <property type="entry name" value="CORNICHON-RELATED"/>
    <property type="match status" value="1"/>
</dbReference>
<dbReference type="EMBL" id="SUNJ01010756">
    <property type="protein sequence ID" value="TPP59409.1"/>
    <property type="molecule type" value="Genomic_DNA"/>
</dbReference>
<organism evidence="3 4">
    <name type="scientific">Fasciola gigantica</name>
    <name type="common">Giant liver fluke</name>
    <dbReference type="NCBI Taxonomy" id="46835"/>
    <lineage>
        <taxon>Eukaryota</taxon>
        <taxon>Metazoa</taxon>
        <taxon>Spiralia</taxon>
        <taxon>Lophotrochozoa</taxon>
        <taxon>Platyhelminthes</taxon>
        <taxon>Trematoda</taxon>
        <taxon>Digenea</taxon>
        <taxon>Plagiorchiida</taxon>
        <taxon>Echinostomata</taxon>
        <taxon>Echinostomatoidea</taxon>
        <taxon>Fasciolidae</taxon>
        <taxon>Fasciola</taxon>
    </lineage>
</organism>
<reference evidence="3 4" key="1">
    <citation type="submission" date="2019-04" db="EMBL/GenBank/DDBJ databases">
        <title>Annotation for the trematode Fasciola gigantica.</title>
        <authorList>
            <person name="Choi Y.-J."/>
        </authorList>
    </citation>
    <scope>NUCLEOTIDE SEQUENCE [LARGE SCALE GENOMIC DNA]</scope>
    <source>
        <strain evidence="3">Uganda_cow_1</strain>
    </source>
</reference>
<evidence type="ECO:0000256" key="1">
    <source>
        <dbReference type="ARBA" id="ARBA00005703"/>
    </source>
</evidence>
<keyword evidence="3" id="KW-0436">Ligase</keyword>
<accession>A0A504YGQ8</accession>
<name>A0A504YGQ8_FASGI</name>
<protein>
    <submittedName>
        <fullName evidence="3">Phosphopantothenate--cysteine ligase</fullName>
    </submittedName>
</protein>
<dbReference type="GO" id="GO:0015937">
    <property type="term" value="P:coenzyme A biosynthetic process"/>
    <property type="evidence" value="ECO:0007669"/>
    <property type="project" value="UniProtKB-ARBA"/>
</dbReference>
<gene>
    <name evidence="3" type="ORF">FGIG_03142</name>
</gene>
<comment type="similarity">
    <text evidence="1">Belongs to the PPC synthetase family.</text>
</comment>
<feature type="domain" description="DNA/pantothenate metabolism flavoprotein C-terminal" evidence="2">
    <location>
        <begin position="219"/>
        <end position="306"/>
    </location>
</feature>
<comment type="caution">
    <text evidence="3">The sequence shown here is derived from an EMBL/GenBank/DDBJ whole genome shotgun (WGS) entry which is preliminary data.</text>
</comment>
<dbReference type="AlphaFoldDB" id="A0A504YGQ8"/>
<proteinExistence type="inferred from homology"/>
<dbReference type="Proteomes" id="UP000316759">
    <property type="component" value="Unassembled WGS sequence"/>
</dbReference>
<dbReference type="OrthoDB" id="70224at2759"/>
<dbReference type="InterPro" id="IPR035929">
    <property type="entry name" value="CoaB-like_sf"/>
</dbReference>
<keyword evidence="4" id="KW-1185">Reference proteome</keyword>
<dbReference type="InterPro" id="IPR007085">
    <property type="entry name" value="DNA/pantothenate-metab_flavo_C"/>
</dbReference>
<dbReference type="STRING" id="46835.A0A504YGQ8"/>
<dbReference type="Gene3D" id="3.40.50.10300">
    <property type="entry name" value="CoaB-like"/>
    <property type="match status" value="1"/>
</dbReference>
<sequence length="360" mass="41100">MTASPTCINHRHQIPKAQMNPDIKNLEAWLDRVGSDCVPRLSQWMSSMEHWLISLDPSVQRIVLITSGGTMAPLERNIVRFIDNFSTGARGASSAEYFLQNDYAVVFFHRSGSLLPYVHKIQKYFGNNLDTDPNTTSCVHPQSVAYLDAFELDQTGDHVCITDIASDHLKPILAEYLRFRPRLLLLPFATVEDYLVGLRGIVKRLSEYQTRNHLFCCYLAAAVSDFYIPYEQRSLHKIRSSTNEQLTLYLHTVPKLLQPLMSTWAPRAFVCSFKLETNRDILIAVASGRLLNSHSHLIVANQLDTRSHEVWLVHRLNCATELSVEHITLPNSNPPEHELEKQIVARLVSIHTMIMQNRPF</sequence>
<evidence type="ECO:0000313" key="3">
    <source>
        <dbReference type="EMBL" id="TPP59409.1"/>
    </source>
</evidence>